<evidence type="ECO:0000313" key="2">
    <source>
        <dbReference type="Proteomes" id="UP000236291"/>
    </source>
</evidence>
<sequence length="129" mass="14434">MYEVSHKKWNGAYVNDEARKKNEELQKEFHASNSVNQSFVKVFGKEHNGYVRGVGQGVTPSQMCGLSSRHSTSVADAKIAKMQSEIDVLTTQVAEVEALKAKVAEFDQMKEQYAFIMANIKGNHVRQSP</sequence>
<dbReference type="EMBL" id="ASHM01028007">
    <property type="protein sequence ID" value="PNX74748.1"/>
    <property type="molecule type" value="Genomic_DNA"/>
</dbReference>
<comment type="caution">
    <text evidence="1">The sequence shown here is derived from an EMBL/GenBank/DDBJ whole genome shotgun (WGS) entry which is preliminary data.</text>
</comment>
<gene>
    <name evidence="1" type="ORF">L195_g030675</name>
</gene>
<dbReference type="AlphaFoldDB" id="A0A2K3L884"/>
<reference evidence="1 2" key="1">
    <citation type="journal article" date="2014" name="Am. J. Bot.">
        <title>Genome assembly and annotation for red clover (Trifolium pratense; Fabaceae).</title>
        <authorList>
            <person name="Istvanek J."/>
            <person name="Jaros M."/>
            <person name="Krenek A."/>
            <person name="Repkova J."/>
        </authorList>
    </citation>
    <scope>NUCLEOTIDE SEQUENCE [LARGE SCALE GENOMIC DNA]</scope>
    <source>
        <strain evidence="2">cv. Tatra</strain>
        <tissue evidence="1">Young leaves</tissue>
    </source>
</reference>
<proteinExistence type="predicted"/>
<organism evidence="1 2">
    <name type="scientific">Trifolium pratense</name>
    <name type="common">Red clover</name>
    <dbReference type="NCBI Taxonomy" id="57577"/>
    <lineage>
        <taxon>Eukaryota</taxon>
        <taxon>Viridiplantae</taxon>
        <taxon>Streptophyta</taxon>
        <taxon>Embryophyta</taxon>
        <taxon>Tracheophyta</taxon>
        <taxon>Spermatophyta</taxon>
        <taxon>Magnoliopsida</taxon>
        <taxon>eudicotyledons</taxon>
        <taxon>Gunneridae</taxon>
        <taxon>Pentapetalae</taxon>
        <taxon>rosids</taxon>
        <taxon>fabids</taxon>
        <taxon>Fabales</taxon>
        <taxon>Fabaceae</taxon>
        <taxon>Papilionoideae</taxon>
        <taxon>50 kb inversion clade</taxon>
        <taxon>NPAAA clade</taxon>
        <taxon>Hologalegina</taxon>
        <taxon>IRL clade</taxon>
        <taxon>Trifolieae</taxon>
        <taxon>Trifolium</taxon>
    </lineage>
</organism>
<dbReference type="Proteomes" id="UP000236291">
    <property type="component" value="Unassembled WGS sequence"/>
</dbReference>
<dbReference type="ExpressionAtlas" id="A0A2K3L884">
    <property type="expression patterns" value="baseline"/>
</dbReference>
<reference evidence="1 2" key="2">
    <citation type="journal article" date="2017" name="Front. Plant Sci.">
        <title>Gene Classification and Mining of Molecular Markers Useful in Red Clover (Trifolium pratense) Breeding.</title>
        <authorList>
            <person name="Istvanek J."/>
            <person name="Dluhosova J."/>
            <person name="Dluhos P."/>
            <person name="Patkova L."/>
            <person name="Nedelnik J."/>
            <person name="Repkova J."/>
        </authorList>
    </citation>
    <scope>NUCLEOTIDE SEQUENCE [LARGE SCALE GENOMIC DNA]</scope>
    <source>
        <strain evidence="2">cv. Tatra</strain>
        <tissue evidence="1">Young leaves</tissue>
    </source>
</reference>
<name>A0A2K3L884_TRIPR</name>
<accession>A0A2K3L884</accession>
<evidence type="ECO:0000313" key="1">
    <source>
        <dbReference type="EMBL" id="PNX74748.1"/>
    </source>
</evidence>
<protein>
    <submittedName>
        <fullName evidence="1">Uncharacterized protein</fullName>
    </submittedName>
</protein>